<dbReference type="SUPFAM" id="SSF46785">
    <property type="entry name" value="Winged helix' DNA-binding domain"/>
    <property type="match status" value="1"/>
</dbReference>
<dbReference type="Proteomes" id="UP000467488">
    <property type="component" value="Chromosome"/>
</dbReference>
<feature type="domain" description="HTH lysR-type" evidence="5">
    <location>
        <begin position="1"/>
        <end position="32"/>
    </location>
</feature>
<evidence type="ECO:0000256" key="1">
    <source>
        <dbReference type="ARBA" id="ARBA00009437"/>
    </source>
</evidence>
<evidence type="ECO:0000256" key="3">
    <source>
        <dbReference type="ARBA" id="ARBA00023125"/>
    </source>
</evidence>
<keyword evidence="4" id="KW-0804">Transcription</keyword>
<dbReference type="AlphaFoldDB" id="A0A8S0FLH5"/>
<keyword evidence="2" id="KW-0805">Transcription regulation</keyword>
<sequence>MTASPFGKSIAALEEQIGYTLFTRKDNNISLNKAGQELYQKLFPVYQRLSAIDNEIHNSGRR</sequence>
<dbReference type="GO" id="GO:0003677">
    <property type="term" value="F:DNA binding"/>
    <property type="evidence" value="ECO:0007669"/>
    <property type="project" value="UniProtKB-KW"/>
</dbReference>
<dbReference type="InterPro" id="IPR000847">
    <property type="entry name" value="LysR_HTH_N"/>
</dbReference>
<evidence type="ECO:0000259" key="5">
    <source>
        <dbReference type="PROSITE" id="PS50931"/>
    </source>
</evidence>
<evidence type="ECO:0000313" key="7">
    <source>
        <dbReference type="Proteomes" id="UP000467488"/>
    </source>
</evidence>
<proteinExistence type="inferred from homology"/>
<gene>
    <name evidence="6" type="ORF">EIMP300_26550</name>
</gene>
<accession>A0A8S0FLH5</accession>
<dbReference type="GO" id="GO:0003700">
    <property type="term" value="F:DNA-binding transcription factor activity"/>
    <property type="evidence" value="ECO:0007669"/>
    <property type="project" value="InterPro"/>
</dbReference>
<dbReference type="InterPro" id="IPR036388">
    <property type="entry name" value="WH-like_DNA-bd_sf"/>
</dbReference>
<dbReference type="Gene3D" id="1.10.10.10">
    <property type="entry name" value="Winged helix-like DNA-binding domain superfamily/Winged helix DNA-binding domain"/>
    <property type="match status" value="1"/>
</dbReference>
<dbReference type="PANTHER" id="PTHR30579">
    <property type="entry name" value="TRANSCRIPTIONAL REGULATOR"/>
    <property type="match status" value="1"/>
</dbReference>
<comment type="similarity">
    <text evidence="1">Belongs to the LysR transcriptional regulatory family.</text>
</comment>
<organism evidence="6 7">
    <name type="scientific">Escherichia coli</name>
    <dbReference type="NCBI Taxonomy" id="562"/>
    <lineage>
        <taxon>Bacteria</taxon>
        <taxon>Pseudomonadati</taxon>
        <taxon>Pseudomonadota</taxon>
        <taxon>Gammaproteobacteria</taxon>
        <taxon>Enterobacterales</taxon>
        <taxon>Enterobacteriaceae</taxon>
        <taxon>Escherichia</taxon>
    </lineage>
</organism>
<evidence type="ECO:0000256" key="2">
    <source>
        <dbReference type="ARBA" id="ARBA00023015"/>
    </source>
</evidence>
<evidence type="ECO:0000313" key="6">
    <source>
        <dbReference type="EMBL" id="BBU81255.1"/>
    </source>
</evidence>
<dbReference type="PROSITE" id="PS50931">
    <property type="entry name" value="HTH_LYSR"/>
    <property type="match status" value="1"/>
</dbReference>
<dbReference type="InterPro" id="IPR050176">
    <property type="entry name" value="LTTR"/>
</dbReference>
<keyword evidence="3" id="KW-0238">DNA-binding</keyword>
<evidence type="ECO:0000256" key="4">
    <source>
        <dbReference type="ARBA" id="ARBA00023163"/>
    </source>
</evidence>
<dbReference type="PANTHER" id="PTHR30579:SF0">
    <property type="entry name" value="HTH-TYPE TRANSCRIPTIONAL ACTIVATOR ALLS"/>
    <property type="match status" value="1"/>
</dbReference>
<dbReference type="EMBL" id="AP022360">
    <property type="protein sequence ID" value="BBU81255.1"/>
    <property type="molecule type" value="Genomic_DNA"/>
</dbReference>
<protein>
    <recommendedName>
        <fullName evidence="5">HTH lysR-type domain-containing protein</fullName>
    </recommendedName>
</protein>
<dbReference type="InterPro" id="IPR036390">
    <property type="entry name" value="WH_DNA-bd_sf"/>
</dbReference>
<name>A0A8S0FLH5_ECOLX</name>
<reference evidence="6 7" key="1">
    <citation type="submission" date="2020-01" db="EMBL/GenBank/DDBJ databases">
        <title>Dynamics of blaIMP-6 dissemination in carbapenem resistant Enterobacteriacea isolated from regional surveillance in Osaka, Japan.</title>
        <authorList>
            <person name="Abe R."/>
            <person name="Akeda Y."/>
            <person name="Sugawara Y."/>
            <person name="Yamamoto N."/>
            <person name="Tomono K."/>
            <person name="Takeuchi D."/>
            <person name="Kawahara R."/>
            <person name="Hamada S."/>
        </authorList>
    </citation>
    <scope>NUCLEOTIDE SEQUENCE [LARGE SCALE GENOMIC DNA]</scope>
    <source>
        <strain evidence="6 7">E300</strain>
    </source>
</reference>